<comment type="caution">
    <text evidence="2">The sequence shown here is derived from an EMBL/GenBank/DDBJ whole genome shotgun (WGS) entry which is preliminary data.</text>
</comment>
<gene>
    <name evidence="2" type="ORF">C7H52_02800</name>
</gene>
<sequence length="545" mass="61189">MKKISLLVFLICTSLSAQLKVGDISLDFGEPVTDTKIGEVIQISGVHNNTIYALARQKNKFFLQTFDAATSNFKSSVLLEFDKLNGNKLEIQDLTVLGDKIYLMLSYYDRKEKTNNFIAKEIKDDKIIKTTNLLSVPVEKKSKMGSFVFTTSYDEYNYLISHVGINERKEELAYSVKLYDNNLNEVLSDTYEVVFEEQKDQFFDFSDVQVNEHGDVLIATTESFRDKKNKTSVNNITIHAYLSKNEYKKQVTNVTLQGKRALNCSLMETKDNTLHAIGFYSDLKNSGRAEYTVEGIYDVTFNYTTGEVTKQTFNDFTVAVKEKLIGERRAKKGKDLKPFYRNISFVERDNGGVIVLSEYALVVQGRSSGIGPLAITPYTYISNEIIVTALKQDGSLEWSNVIPKEQQVTVSELGFTLGFGGGNGGVSVSAGLYFPLAILGNGPEFLSAIPIYHNGELTVVVNDDPKNIGITDIDDVKKVRNIKKMIPVAFTFDEQTGELERTDPLEFEKKQIVIRPATKYRKASNVYYIYGGNKEGNCIGVMTLN</sequence>
<dbReference type="RefSeq" id="WP_146130000.1">
    <property type="nucleotide sequence ID" value="NZ_PXOQ01000007.1"/>
</dbReference>
<feature type="signal peptide" evidence="1">
    <location>
        <begin position="1"/>
        <end position="19"/>
    </location>
</feature>
<feature type="chain" id="PRO_5015406288" evidence="1">
    <location>
        <begin position="20"/>
        <end position="545"/>
    </location>
</feature>
<dbReference type="EMBL" id="PXOQ01000007">
    <property type="protein sequence ID" value="PSG90224.1"/>
    <property type="molecule type" value="Genomic_DNA"/>
</dbReference>
<proteinExistence type="predicted"/>
<evidence type="ECO:0000256" key="1">
    <source>
        <dbReference type="SAM" id="SignalP"/>
    </source>
</evidence>
<protein>
    <submittedName>
        <fullName evidence="2">Uncharacterized protein</fullName>
    </submittedName>
</protein>
<organism evidence="2 3">
    <name type="scientific">Aurantibacter aestuarii</name>
    <dbReference type="NCBI Taxonomy" id="1266046"/>
    <lineage>
        <taxon>Bacteria</taxon>
        <taxon>Pseudomonadati</taxon>
        <taxon>Bacteroidota</taxon>
        <taxon>Flavobacteriia</taxon>
        <taxon>Flavobacteriales</taxon>
        <taxon>Flavobacteriaceae</taxon>
        <taxon>Aurantibacter</taxon>
    </lineage>
</organism>
<dbReference type="OrthoDB" id="1144406at2"/>
<reference evidence="2 3" key="1">
    <citation type="submission" date="2018-03" db="EMBL/GenBank/DDBJ databases">
        <title>Mesoflavibacter sp. HG37 and Mesoflavibacter sp. HG96 sp.nov., two marine bacteria isolated from seawater of Western Pacific Ocean.</title>
        <authorList>
            <person name="Cheng H."/>
            <person name="Wu Y.-H."/>
            <person name="Guo L.-L."/>
            <person name="Xu X.-W."/>
        </authorList>
    </citation>
    <scope>NUCLEOTIDE SEQUENCE [LARGE SCALE GENOMIC DNA]</scope>
    <source>
        <strain evidence="2 3">KCTC 32269</strain>
    </source>
</reference>
<evidence type="ECO:0000313" key="2">
    <source>
        <dbReference type="EMBL" id="PSG90224.1"/>
    </source>
</evidence>
<dbReference type="Proteomes" id="UP000238426">
    <property type="component" value="Unassembled WGS sequence"/>
</dbReference>
<evidence type="ECO:0000313" key="3">
    <source>
        <dbReference type="Proteomes" id="UP000238426"/>
    </source>
</evidence>
<accession>A0A2T1NCS1</accession>
<keyword evidence="3" id="KW-1185">Reference proteome</keyword>
<keyword evidence="1" id="KW-0732">Signal</keyword>
<dbReference type="AlphaFoldDB" id="A0A2T1NCS1"/>
<name>A0A2T1NCS1_9FLAO</name>